<sequence>MYTPNLKTIFLFMYSVVTV</sequence>
<evidence type="ECO:0000313" key="1">
    <source>
        <dbReference type="EMBL" id="JAH29341.1"/>
    </source>
</evidence>
<dbReference type="AlphaFoldDB" id="A0A0E9RJM2"/>
<reference evidence="1" key="1">
    <citation type="submission" date="2014-11" db="EMBL/GenBank/DDBJ databases">
        <authorList>
            <person name="Amaro Gonzalez C."/>
        </authorList>
    </citation>
    <scope>NUCLEOTIDE SEQUENCE</scope>
</reference>
<dbReference type="EMBL" id="GBXM01079236">
    <property type="protein sequence ID" value="JAH29341.1"/>
    <property type="molecule type" value="Transcribed_RNA"/>
</dbReference>
<accession>A0A0E9RJM2</accession>
<name>A0A0E9RJM2_ANGAN</name>
<reference evidence="1" key="2">
    <citation type="journal article" date="2015" name="Fish Shellfish Immunol.">
        <title>Early steps in the European eel (Anguilla anguilla)-Vibrio vulnificus interaction in the gills: Role of the RtxA13 toxin.</title>
        <authorList>
            <person name="Callol A."/>
            <person name="Pajuelo D."/>
            <person name="Ebbesson L."/>
            <person name="Teles M."/>
            <person name="MacKenzie S."/>
            <person name="Amaro C."/>
        </authorList>
    </citation>
    <scope>NUCLEOTIDE SEQUENCE</scope>
</reference>
<organism evidence="1">
    <name type="scientific">Anguilla anguilla</name>
    <name type="common">European freshwater eel</name>
    <name type="synonym">Muraena anguilla</name>
    <dbReference type="NCBI Taxonomy" id="7936"/>
    <lineage>
        <taxon>Eukaryota</taxon>
        <taxon>Metazoa</taxon>
        <taxon>Chordata</taxon>
        <taxon>Craniata</taxon>
        <taxon>Vertebrata</taxon>
        <taxon>Euteleostomi</taxon>
        <taxon>Actinopterygii</taxon>
        <taxon>Neopterygii</taxon>
        <taxon>Teleostei</taxon>
        <taxon>Anguilliformes</taxon>
        <taxon>Anguillidae</taxon>
        <taxon>Anguilla</taxon>
    </lineage>
</organism>
<proteinExistence type="predicted"/>
<protein>
    <submittedName>
        <fullName evidence="1">Uncharacterized protein</fullName>
    </submittedName>
</protein>